<dbReference type="Pfam" id="PF04717">
    <property type="entry name" value="Phage_base_V"/>
    <property type="match status" value="1"/>
</dbReference>
<dbReference type="InterPro" id="IPR037026">
    <property type="entry name" value="Vgr_OB-fold_dom_sf"/>
</dbReference>
<dbReference type="InterPro" id="IPR006531">
    <property type="entry name" value="Gp5/Vgr_OB"/>
</dbReference>
<dbReference type="SUPFAM" id="SSF69279">
    <property type="entry name" value="Phage tail proteins"/>
    <property type="match status" value="1"/>
</dbReference>
<evidence type="ECO:0000259" key="1">
    <source>
        <dbReference type="Pfam" id="PF04717"/>
    </source>
</evidence>
<protein>
    <submittedName>
        <fullName evidence="2">Phage-related baseplate assembly protein</fullName>
    </submittedName>
</protein>
<dbReference type="Gene3D" id="3.55.50.10">
    <property type="entry name" value="Baseplate protein-like domains"/>
    <property type="match status" value="1"/>
</dbReference>
<dbReference type="SUPFAM" id="SSF69349">
    <property type="entry name" value="Phage fibre proteins"/>
    <property type="match status" value="1"/>
</dbReference>
<dbReference type="Gene3D" id="2.30.110.50">
    <property type="match status" value="1"/>
</dbReference>
<gene>
    <name evidence="2" type="ORF">VSP9026_03979</name>
</gene>
<dbReference type="InterPro" id="IPR006533">
    <property type="entry name" value="T6SS_Vgr_RhsGE"/>
</dbReference>
<dbReference type="Gene3D" id="2.40.50.230">
    <property type="entry name" value="Gp5 N-terminal domain"/>
    <property type="match status" value="1"/>
</dbReference>
<dbReference type="Pfam" id="PF05954">
    <property type="entry name" value="Phage_GPD"/>
    <property type="match status" value="1"/>
</dbReference>
<evidence type="ECO:0000313" key="3">
    <source>
        <dbReference type="Proteomes" id="UP000184774"/>
    </source>
</evidence>
<dbReference type="AlphaFoldDB" id="A0A1N6MA07"/>
<dbReference type="NCBIfam" id="TIGR01646">
    <property type="entry name" value="vgr_GE"/>
    <property type="match status" value="1"/>
</dbReference>
<sequence>MSSESNGAVATMEITANGSTIPGDYQVHRIQVQQHLNRIGRATLEILDGNPSAETFQISASDTFVPGAEIVINLGYEGTNNKVFSGIVTKQSLHVNPGGGPILQVECRDKAIQMTVGRKSSAYQNQTDSDVMSTLIGQYSGLSADVTSTSATQPELVQYYTSDWDFLLSRAEVNSLVVSTDSGKVSVFSPTAQTSAVLTVTYGDNLYHFNAQLDAVTQLANVKSTAWDYKNQKLVSESAGNNLSGPGNLSSKTLSDVMGLTDFELQTTAAVAEDNLTQWAKAQMLKSELAKITGEVRFQGDASVSVGHYLTLDGMGSRFDGDHFVSGVEHDYSDGNWFTTADVGLSPFWFVQEHDVMAPPAAGLLPGIDGLFNATVKQIDQDPDNAYRVLIELPLFNDNGKGLWARLTNFYASSGFGAFFLPEIGDEVMVGFLNQDPRFPVILGSVYSENRKPYSELSPDSENSKKAIVTKSELRIVFDDQNSVMTITTKNNNVITLSDQDQKISIQDQNSNSLVMSSAGIEMKSPASITIQADQNVTIKGQTGVAIEASAGDVKVSGMNVNASADMQFSAKGSATAEVQGGAELTLKGGIVMIN</sequence>
<dbReference type="RefSeq" id="WP_074374644.1">
    <property type="nucleotide sequence ID" value="NZ_AP024907.1"/>
</dbReference>
<dbReference type="Proteomes" id="UP000184774">
    <property type="component" value="Unassembled WGS sequence"/>
</dbReference>
<dbReference type="Gene3D" id="4.10.220.110">
    <property type="match status" value="1"/>
</dbReference>
<dbReference type="SUPFAM" id="SSF69255">
    <property type="entry name" value="gp5 N-terminal domain-like"/>
    <property type="match status" value="1"/>
</dbReference>
<dbReference type="EMBL" id="FSSB01000028">
    <property type="protein sequence ID" value="SIO96197.1"/>
    <property type="molecule type" value="Genomic_DNA"/>
</dbReference>
<accession>A0A1N6MA07</accession>
<feature type="domain" description="Gp5/Type VI secretion system Vgr protein OB-fold" evidence="1">
    <location>
        <begin position="373"/>
        <end position="447"/>
    </location>
</feature>
<proteinExistence type="predicted"/>
<organism evidence="2 3">
    <name type="scientific">Vibrio spartinae</name>
    <dbReference type="NCBI Taxonomy" id="1918945"/>
    <lineage>
        <taxon>Bacteria</taxon>
        <taxon>Pseudomonadati</taxon>
        <taxon>Pseudomonadota</taxon>
        <taxon>Gammaproteobacteria</taxon>
        <taxon>Vibrionales</taxon>
        <taxon>Vibrionaceae</taxon>
        <taxon>Vibrio</taxon>
    </lineage>
</organism>
<name>A0A1N6MA07_9VIBR</name>
<dbReference type="OrthoDB" id="9762420at2"/>
<evidence type="ECO:0000313" key="2">
    <source>
        <dbReference type="EMBL" id="SIO96197.1"/>
    </source>
</evidence>
<reference evidence="2 3" key="1">
    <citation type="submission" date="2016-12" db="EMBL/GenBank/DDBJ databases">
        <authorList>
            <person name="Song W.-J."/>
            <person name="Kurnit D.M."/>
        </authorList>
    </citation>
    <scope>NUCLEOTIDE SEQUENCE [LARGE SCALE GENOMIC DNA]</scope>
    <source>
        <strain evidence="2 3">CECT 9026</strain>
    </source>
</reference>